<evidence type="ECO:0000256" key="9">
    <source>
        <dbReference type="ARBA" id="ARBA00022898"/>
    </source>
</evidence>
<dbReference type="EMBL" id="BAUV01000034">
    <property type="protein sequence ID" value="GAE36404.1"/>
    <property type="molecule type" value="Genomic_DNA"/>
</dbReference>
<dbReference type="NCBIfam" id="TIGR02407">
    <property type="entry name" value="ectoine_ectB"/>
    <property type="match status" value="1"/>
</dbReference>
<dbReference type="Proteomes" id="UP000018896">
    <property type="component" value="Unassembled WGS sequence"/>
</dbReference>
<dbReference type="PROSITE" id="PS00600">
    <property type="entry name" value="AA_TRANSFER_CLASS_3"/>
    <property type="match status" value="1"/>
</dbReference>
<dbReference type="AlphaFoldDB" id="W4QYP1"/>
<comment type="cofactor">
    <cofactor evidence="1 12">
        <name>pyridoxal 5'-phosphate</name>
        <dbReference type="ChEBI" id="CHEBI:597326"/>
    </cofactor>
</comment>
<reference evidence="13 14" key="1">
    <citation type="journal article" date="2014" name="Genome Announc.">
        <title>Draft Genome Sequences of Three Alkaliphilic Bacillus Strains, Bacillus wakoensis JCM 9140T, Bacillus akibai JCM 9157T, and Bacillus hemicellulosilyticus JCM 9152T.</title>
        <authorList>
            <person name="Yuki M."/>
            <person name="Oshima K."/>
            <person name="Suda W."/>
            <person name="Oshida Y."/>
            <person name="Kitamura K."/>
            <person name="Iida T."/>
            <person name="Hattori M."/>
            <person name="Ohkuma M."/>
        </authorList>
    </citation>
    <scope>NUCLEOTIDE SEQUENCE [LARGE SCALE GENOMIC DNA]</scope>
    <source>
        <strain evidence="13 14">JCM 9157</strain>
    </source>
</reference>
<protein>
    <recommendedName>
        <fullName evidence="6 12">Diaminobutyrate--2-oxoglutarate transaminase</fullName>
        <ecNumber evidence="5 12">2.6.1.76</ecNumber>
    </recommendedName>
    <alternativeName>
        <fullName evidence="12">DABA aminotransferase</fullName>
    </alternativeName>
</protein>
<dbReference type="GO" id="GO:0030170">
    <property type="term" value="F:pyridoxal phosphate binding"/>
    <property type="evidence" value="ECO:0007669"/>
    <property type="project" value="InterPro"/>
</dbReference>
<evidence type="ECO:0000256" key="11">
    <source>
        <dbReference type="RuleBase" id="RU003560"/>
    </source>
</evidence>
<keyword evidence="13" id="KW-0670">Pyruvate</keyword>
<keyword evidence="8 12" id="KW-0808">Transferase</keyword>
<evidence type="ECO:0000256" key="5">
    <source>
        <dbReference type="ARBA" id="ARBA00013155"/>
    </source>
</evidence>
<dbReference type="InterPro" id="IPR015422">
    <property type="entry name" value="PyrdxlP-dep_Trfase_small"/>
</dbReference>
<dbReference type="PIRSF" id="PIRSF000521">
    <property type="entry name" value="Transaminase_4ab_Lys_Orn"/>
    <property type="match status" value="1"/>
</dbReference>
<dbReference type="InterPro" id="IPR012773">
    <property type="entry name" value="Ectoine_EctB"/>
</dbReference>
<evidence type="ECO:0000256" key="2">
    <source>
        <dbReference type="ARBA" id="ARBA00002189"/>
    </source>
</evidence>
<dbReference type="GO" id="GO:0019491">
    <property type="term" value="P:ectoine biosynthetic process"/>
    <property type="evidence" value="ECO:0007669"/>
    <property type="project" value="UniProtKB-UniPathway"/>
</dbReference>
<dbReference type="InterPro" id="IPR049704">
    <property type="entry name" value="Aminotrans_3_PPA_site"/>
</dbReference>
<dbReference type="Gene3D" id="3.40.640.10">
    <property type="entry name" value="Type I PLP-dependent aspartate aminotransferase-like (Major domain)"/>
    <property type="match status" value="1"/>
</dbReference>
<keyword evidence="14" id="KW-1185">Reference proteome</keyword>
<dbReference type="STRING" id="1236973.JCM9157_3584"/>
<comment type="function">
    <text evidence="2 12">Catalyzes reversively the conversion of L-aspartate beta-semialdehyde (ASA) to L-2,4-diaminobutyrate (DABA) by transamination with L-glutamate.</text>
</comment>
<proteinExistence type="inferred from homology"/>
<gene>
    <name evidence="13" type="ORF">JCM9157_3584</name>
</gene>
<dbReference type="PANTHER" id="PTHR43552">
    <property type="entry name" value="DIAMINOBUTYRATE--2-OXOGLUTARATE AMINOTRANSFERASE"/>
    <property type="match status" value="1"/>
</dbReference>
<accession>W4QYP1</accession>
<evidence type="ECO:0000256" key="3">
    <source>
        <dbReference type="ARBA" id="ARBA00004946"/>
    </source>
</evidence>
<comment type="similarity">
    <text evidence="4 11">Belongs to the class-III pyridoxal-phosphate-dependent aminotransferase family.</text>
</comment>
<dbReference type="Gene3D" id="3.90.1150.10">
    <property type="entry name" value="Aspartate Aminotransferase, domain 1"/>
    <property type="match status" value="1"/>
</dbReference>
<dbReference type="SUPFAM" id="SSF53383">
    <property type="entry name" value="PLP-dependent transferases"/>
    <property type="match status" value="1"/>
</dbReference>
<dbReference type="eggNOG" id="COG0160">
    <property type="taxonomic scope" value="Bacteria"/>
</dbReference>
<comment type="caution">
    <text evidence="13">The sequence shown here is derived from an EMBL/GenBank/DDBJ whole genome shotgun (WGS) entry which is preliminary data.</text>
</comment>
<comment type="pathway">
    <text evidence="3 12">Amine and polyamine biosynthesis; ectoine biosynthesis; L-ectoine from L-aspartate 4-semialdehyde: step 1/3.</text>
</comment>
<dbReference type="NCBIfam" id="NF006733">
    <property type="entry name" value="PRK09264.1"/>
    <property type="match status" value="1"/>
</dbReference>
<comment type="catalytic activity">
    <reaction evidence="10 12">
        <text>L-2,4-diaminobutanoate + 2-oxoglutarate = L-aspartate 4-semialdehyde + L-glutamate</text>
        <dbReference type="Rhea" id="RHEA:11160"/>
        <dbReference type="ChEBI" id="CHEBI:16810"/>
        <dbReference type="ChEBI" id="CHEBI:29985"/>
        <dbReference type="ChEBI" id="CHEBI:58761"/>
        <dbReference type="ChEBI" id="CHEBI:537519"/>
        <dbReference type="EC" id="2.6.1.76"/>
    </reaction>
</comment>
<dbReference type="EC" id="2.6.1.76" evidence="5 12"/>
<evidence type="ECO:0000256" key="8">
    <source>
        <dbReference type="ARBA" id="ARBA00022679"/>
    </source>
</evidence>
<dbReference type="UniPathway" id="UPA00067">
    <property type="reaction ID" value="UER00121"/>
</dbReference>
<name>W4QYP1_HALA3</name>
<evidence type="ECO:0000256" key="6">
    <source>
        <dbReference type="ARBA" id="ARBA00014798"/>
    </source>
</evidence>
<dbReference type="InterPro" id="IPR015424">
    <property type="entry name" value="PyrdxlP-dep_Trfase"/>
</dbReference>
<keyword evidence="9 11" id="KW-0663">Pyridoxal phosphate</keyword>
<dbReference type="OrthoDB" id="9807885at2"/>
<evidence type="ECO:0000256" key="12">
    <source>
        <dbReference type="RuleBase" id="RU365034"/>
    </source>
</evidence>
<dbReference type="RefSeq" id="WP_035666376.1">
    <property type="nucleotide sequence ID" value="NZ_BAUV01000034.1"/>
</dbReference>
<dbReference type="InterPro" id="IPR005814">
    <property type="entry name" value="Aminotrans_3"/>
</dbReference>
<evidence type="ECO:0000256" key="7">
    <source>
        <dbReference type="ARBA" id="ARBA00022576"/>
    </source>
</evidence>
<evidence type="ECO:0000313" key="13">
    <source>
        <dbReference type="EMBL" id="GAE36404.1"/>
    </source>
</evidence>
<dbReference type="PANTHER" id="PTHR43552:SF2">
    <property type="entry name" value="DIAMINOBUTYRATE--2-OXOGLUTARATE TRANSAMINASE"/>
    <property type="match status" value="1"/>
</dbReference>
<dbReference type="InterPro" id="IPR004637">
    <property type="entry name" value="Dat"/>
</dbReference>
<evidence type="ECO:0000256" key="1">
    <source>
        <dbReference type="ARBA" id="ARBA00001933"/>
    </source>
</evidence>
<evidence type="ECO:0000256" key="10">
    <source>
        <dbReference type="ARBA" id="ARBA00049111"/>
    </source>
</evidence>
<organism evidence="13 14">
    <name type="scientific">Halalkalibacter akibai (strain ATCC 43226 / DSM 21942 / CIP 109018 / JCM 9157 / 1139)</name>
    <name type="common">Bacillus akibai</name>
    <dbReference type="NCBI Taxonomy" id="1236973"/>
    <lineage>
        <taxon>Bacteria</taxon>
        <taxon>Bacillati</taxon>
        <taxon>Bacillota</taxon>
        <taxon>Bacilli</taxon>
        <taxon>Bacillales</taxon>
        <taxon>Bacillaceae</taxon>
        <taxon>Halalkalibacter</taxon>
    </lineage>
</organism>
<dbReference type="NCBIfam" id="TIGR00709">
    <property type="entry name" value="dat"/>
    <property type="match status" value="1"/>
</dbReference>
<dbReference type="CDD" id="cd00610">
    <property type="entry name" value="OAT_like"/>
    <property type="match status" value="1"/>
</dbReference>
<dbReference type="GO" id="GO:0047307">
    <property type="term" value="F:diaminobutyrate-pyruvate transaminase activity"/>
    <property type="evidence" value="ECO:0007669"/>
    <property type="project" value="InterPro"/>
</dbReference>
<evidence type="ECO:0000256" key="4">
    <source>
        <dbReference type="ARBA" id="ARBA00008954"/>
    </source>
</evidence>
<dbReference type="GO" id="GO:0045303">
    <property type="term" value="F:diaminobutyrate-2-oxoglutarate transaminase activity"/>
    <property type="evidence" value="ECO:0007669"/>
    <property type="project" value="UniProtKB-EC"/>
</dbReference>
<sequence length="427" mass="47018">MSQTDMTIFEKLESEVRSYVRSFPTVFTKAKGYKMWDQKGTEYLDFFSGAGALNYGHNDPMMKAKLVDYILSDGITHSLDMATAPKAEFLTKFNEVILKPRNLEYKVMFPGPTGTNTVESALKLARKVTGRTDIISFTNGFHGMTIGALSVTGNAFKRKGAGIPLQNVVTMPYDSFVNDNLDTLEYLERFLEDGGSGVDIPAAMILETVQGEGGINAASFEWLQRVEQICKRWGILLIVDDVQAGVGRTGTFFSFEKAGIKPDIVCMSKSIGGYGLPLAITLIRLDLDIWEPGEHNGTFRGNNHAFVTAAAALSYWEDPKFEKSIEEKSEKIFNFLEGIVAKYPELQGEARGRGFMVGISTEIEGLAASIAEEAFQRGLIMETSGPKDEVFKLFPPLVIDNEGLEQGFKIIEDSVKAVLGAKELVIS</sequence>
<dbReference type="Pfam" id="PF00202">
    <property type="entry name" value="Aminotran_3"/>
    <property type="match status" value="1"/>
</dbReference>
<dbReference type="InterPro" id="IPR015421">
    <property type="entry name" value="PyrdxlP-dep_Trfase_major"/>
</dbReference>
<keyword evidence="7 12" id="KW-0032">Aminotransferase</keyword>
<evidence type="ECO:0000313" key="14">
    <source>
        <dbReference type="Proteomes" id="UP000018896"/>
    </source>
</evidence>